<dbReference type="Proteomes" id="UP001165124">
    <property type="component" value="Unassembled WGS sequence"/>
</dbReference>
<dbReference type="EMBL" id="BSRZ01000001">
    <property type="protein sequence ID" value="GLW61995.1"/>
    <property type="molecule type" value="Genomic_DNA"/>
</dbReference>
<keyword evidence="1 3" id="KW-0378">Hydrolase</keyword>
<evidence type="ECO:0000256" key="1">
    <source>
        <dbReference type="ARBA" id="ARBA00022801"/>
    </source>
</evidence>
<dbReference type="InterPro" id="IPR017853">
    <property type="entry name" value="GH"/>
</dbReference>
<dbReference type="GO" id="GO:0004553">
    <property type="term" value="F:hydrolase activity, hydrolyzing O-glycosyl compounds"/>
    <property type="evidence" value="ECO:0007669"/>
    <property type="project" value="InterPro"/>
</dbReference>
<evidence type="ECO:0000256" key="4">
    <source>
        <dbReference type="SAM" id="MobiDB-lite"/>
    </source>
</evidence>
<evidence type="ECO:0000256" key="3">
    <source>
        <dbReference type="PROSITE-ProRule" id="PRU01100"/>
    </source>
</evidence>
<sequence length="404" mass="43750">MTFGTAGRDDGSFPRTRARYVLPKLGCAALAAATAAVVWAASTTAIRYHRHASAVRTGATGTLPPTELPRPPVPLGAFVGSGPEAVERLEGFEKWLGTPVTVGHTYLPGETWRGIEGPADLIKAWGKWRAADPRRMLVINVPMLAPNEVWMPDVVVSALLRGAASGSYDVHFSRLAERLVAAGAGDAIIVLGWEMNGITYTGRCAPNPAMWKIYWRRIVATMRSVDGARFRFDFTPSRGRDAIPWTDCYPGDDVVDIIGMDSYDQPTGMTFADFVTEPYGLRAHADFARAHGKPISFPEWGLFRNSDNPEYIQGMHRWFASHNVVYQTISDYCPHGVWRCADNPRSSAMYRLLFGKPPLPSPGMPPVPSLGGPSGPSSGPRGSAASPTVPTVSPTVSPTESGIR</sequence>
<feature type="region of interest" description="Disordered" evidence="4">
    <location>
        <begin position="361"/>
        <end position="404"/>
    </location>
</feature>
<gene>
    <name evidence="6" type="ORF">Arub01_02390</name>
</gene>
<feature type="active site" description="Proton donor" evidence="3">
    <location>
        <position position="194"/>
    </location>
</feature>
<comment type="caution">
    <text evidence="6">The sequence shown here is derived from an EMBL/GenBank/DDBJ whole genome shotgun (WGS) entry which is preliminary data.</text>
</comment>
<protein>
    <recommendedName>
        <fullName evidence="5">GH26 domain-containing protein</fullName>
    </recommendedName>
</protein>
<dbReference type="RefSeq" id="WP_067914609.1">
    <property type="nucleotide sequence ID" value="NZ_BSRZ01000001.1"/>
</dbReference>
<feature type="domain" description="GH26" evidence="5">
    <location>
        <begin position="59"/>
        <end position="363"/>
    </location>
</feature>
<organism evidence="6 7">
    <name type="scientific">Actinomadura rubrobrunea</name>
    <dbReference type="NCBI Taxonomy" id="115335"/>
    <lineage>
        <taxon>Bacteria</taxon>
        <taxon>Bacillati</taxon>
        <taxon>Actinomycetota</taxon>
        <taxon>Actinomycetes</taxon>
        <taxon>Streptosporangiales</taxon>
        <taxon>Thermomonosporaceae</taxon>
        <taxon>Actinomadura</taxon>
    </lineage>
</organism>
<dbReference type="AlphaFoldDB" id="A0A9W6PR64"/>
<dbReference type="Pfam" id="PF02156">
    <property type="entry name" value="Glyco_hydro_26"/>
    <property type="match status" value="1"/>
</dbReference>
<dbReference type="SUPFAM" id="SSF51445">
    <property type="entry name" value="(Trans)glycosidases"/>
    <property type="match status" value="1"/>
</dbReference>
<dbReference type="PROSITE" id="PS51764">
    <property type="entry name" value="GH26"/>
    <property type="match status" value="1"/>
</dbReference>
<keyword evidence="7" id="KW-1185">Reference proteome</keyword>
<name>A0A9W6PR64_9ACTN</name>
<evidence type="ECO:0000313" key="7">
    <source>
        <dbReference type="Proteomes" id="UP001165124"/>
    </source>
</evidence>
<dbReference type="InterPro" id="IPR022790">
    <property type="entry name" value="GH26_dom"/>
</dbReference>
<reference evidence="6" key="1">
    <citation type="submission" date="2023-02" db="EMBL/GenBank/DDBJ databases">
        <title>Actinomadura rubrobrunea NBRC 14622.</title>
        <authorList>
            <person name="Ichikawa N."/>
            <person name="Sato H."/>
            <person name="Tonouchi N."/>
        </authorList>
    </citation>
    <scope>NUCLEOTIDE SEQUENCE</scope>
    <source>
        <strain evidence="6">NBRC 14622</strain>
    </source>
</reference>
<feature type="compositionally biased region" description="Low complexity" evidence="4">
    <location>
        <begin position="369"/>
        <end position="404"/>
    </location>
</feature>
<comment type="similarity">
    <text evidence="3">Belongs to the glycosyl hydrolase 26 family.</text>
</comment>
<evidence type="ECO:0000313" key="6">
    <source>
        <dbReference type="EMBL" id="GLW61995.1"/>
    </source>
</evidence>
<feature type="active site" description="Nucleophile" evidence="3">
    <location>
        <position position="299"/>
    </location>
</feature>
<evidence type="ECO:0000256" key="2">
    <source>
        <dbReference type="ARBA" id="ARBA00023295"/>
    </source>
</evidence>
<keyword evidence="2 3" id="KW-0326">Glycosidase</keyword>
<evidence type="ECO:0000259" key="5">
    <source>
        <dbReference type="PROSITE" id="PS51764"/>
    </source>
</evidence>
<proteinExistence type="inferred from homology"/>
<dbReference type="Gene3D" id="3.20.20.80">
    <property type="entry name" value="Glycosidases"/>
    <property type="match status" value="1"/>
</dbReference>
<accession>A0A9W6PR64</accession>